<keyword evidence="8 10" id="KW-0675">Receptor</keyword>
<reference evidence="11" key="1">
    <citation type="journal article" date="2015" name="BMC Genomics">
        <title>Candidate chemosensory genes identified in Colaphellus bowringi by antennal transcriptome analysis.</title>
        <authorList>
            <person name="Li X.M."/>
            <person name="Zhu X.Y."/>
            <person name="Wang Z.Q."/>
            <person name="Wang Y."/>
            <person name="He P."/>
            <person name="Chen G."/>
            <person name="Sun L."/>
            <person name="Deng D.G."/>
            <person name="Zhang Y.N."/>
        </authorList>
    </citation>
    <scope>NUCLEOTIDE SEQUENCE</scope>
</reference>
<keyword evidence="3 10" id="KW-0716">Sensory transduction</keyword>
<dbReference type="GO" id="GO:0005549">
    <property type="term" value="F:odorant binding"/>
    <property type="evidence" value="ECO:0007669"/>
    <property type="project" value="InterPro"/>
</dbReference>
<evidence type="ECO:0000256" key="7">
    <source>
        <dbReference type="ARBA" id="ARBA00023136"/>
    </source>
</evidence>
<feature type="transmembrane region" description="Helical" evidence="10">
    <location>
        <begin position="264"/>
        <end position="285"/>
    </location>
</feature>
<evidence type="ECO:0000256" key="5">
    <source>
        <dbReference type="ARBA" id="ARBA00022725"/>
    </source>
</evidence>
<comment type="similarity">
    <text evidence="10">Belongs to the insect chemoreceptor superfamily. Heteromeric odorant receptor channel (TC 1.A.69) family.</text>
</comment>
<feature type="transmembrane region" description="Helical" evidence="10">
    <location>
        <begin position="132"/>
        <end position="151"/>
    </location>
</feature>
<evidence type="ECO:0000313" key="11">
    <source>
        <dbReference type="EMBL" id="ALR72562.1"/>
    </source>
</evidence>
<keyword evidence="5 10" id="KW-0552">Olfaction</keyword>
<comment type="subcellular location">
    <subcellularLocation>
        <location evidence="1 10">Cell membrane</location>
        <topology evidence="1 10">Multi-pass membrane protein</topology>
    </subcellularLocation>
</comment>
<reference evidence="11" key="2">
    <citation type="submission" date="2015-08" db="EMBL/GenBank/DDBJ databases">
        <authorList>
            <person name="Babu N.S."/>
            <person name="Beckwith C.J."/>
            <person name="Beseler K.G."/>
            <person name="Brison A."/>
            <person name="Carone J.V."/>
            <person name="Caskin T.P."/>
            <person name="Diamond M."/>
            <person name="Durham M.E."/>
            <person name="Foxe J.M."/>
            <person name="Go M."/>
            <person name="Henderson B.A."/>
            <person name="Jones I.B."/>
            <person name="McGettigan J.A."/>
            <person name="Micheletti S.J."/>
            <person name="Nasrallah M.E."/>
            <person name="Ortiz D."/>
            <person name="Piller C.R."/>
            <person name="Privatt S.R."/>
            <person name="Schneider S.L."/>
            <person name="Sharp S."/>
            <person name="Smith T.C."/>
            <person name="Stanton J.D."/>
            <person name="Ullery H.E."/>
            <person name="Wilson R.J."/>
            <person name="Serrano M.G."/>
            <person name="Buck G."/>
            <person name="Lee V."/>
            <person name="Wang Y."/>
            <person name="Carvalho R."/>
            <person name="Voegtly L."/>
            <person name="Shi R."/>
            <person name="Duckworth R."/>
            <person name="Johnson A."/>
            <person name="Loviza R."/>
            <person name="Walstead R."/>
            <person name="Shah Z."/>
            <person name="Kiflezghi M."/>
            <person name="Wade K."/>
            <person name="Ball S.L."/>
            <person name="Bradley K.W."/>
            <person name="Asai D.J."/>
            <person name="Bowman C.A."/>
            <person name="Russell D.A."/>
            <person name="Pope W.H."/>
            <person name="Jacobs-Sera D."/>
            <person name="Hendrix R.W."/>
            <person name="Hatfull G.F."/>
        </authorList>
    </citation>
    <scope>NUCLEOTIDE SEQUENCE</scope>
</reference>
<protein>
    <recommendedName>
        <fullName evidence="10">Odorant receptor</fullName>
    </recommendedName>
</protein>
<evidence type="ECO:0000256" key="8">
    <source>
        <dbReference type="ARBA" id="ARBA00023170"/>
    </source>
</evidence>
<dbReference type="Pfam" id="PF02949">
    <property type="entry name" value="7tm_6"/>
    <property type="match status" value="1"/>
</dbReference>
<name>A0A0S3J2Q3_9CUCU</name>
<feature type="transmembrane region" description="Helical" evidence="10">
    <location>
        <begin position="191"/>
        <end position="211"/>
    </location>
</feature>
<sequence length="387" mass="44796">MNIEHIKEIEVLENSLKFLRIFFLFPRKSEINDPKKNVYWKFILLSLSTAYFSIGAAIHLVVNVRSGAFVNVDKDVGTIISYYGALYFISRYLGNIKYIIILYKQFSDFKTYGLPNNFEKTNKLLNKFSKIYFVYHMFIVTGMTTSTLLTIGTCEEENLENNINDICGLVGPTWLPFEFDYFPLKQIVYGYQVYCSFVIFQLAGHLSYTLMESVEHLIIRFEHVGHTFVEALNEKNSYTRREKFYVAIQYHNDVIQMGKLLNSCFAPSLIVHISLTGPVLGVAGYRFLTEIPLDSTCLFFGWMFSTFIVCRGGQRLSEASLAVGDVIYRVNWYNLETDLQRDLKMVMLRSRKPVYLRAGPFGPMTYSTIVTILKTCYSYITLLKQTM</sequence>
<keyword evidence="2" id="KW-1003">Cell membrane</keyword>
<accession>A0A0S3J2Q3</accession>
<dbReference type="EMBL" id="KT381556">
    <property type="protein sequence ID" value="ALR72562.1"/>
    <property type="molecule type" value="mRNA"/>
</dbReference>
<feature type="transmembrane region" description="Helical" evidence="10">
    <location>
        <begin position="82"/>
        <end position="103"/>
    </location>
</feature>
<dbReference type="GO" id="GO:0007165">
    <property type="term" value="P:signal transduction"/>
    <property type="evidence" value="ECO:0007669"/>
    <property type="project" value="UniProtKB-KW"/>
</dbReference>
<dbReference type="PANTHER" id="PTHR21137:SF35">
    <property type="entry name" value="ODORANT RECEPTOR 19A-RELATED"/>
    <property type="match status" value="1"/>
</dbReference>
<dbReference type="PANTHER" id="PTHR21137">
    <property type="entry name" value="ODORANT RECEPTOR"/>
    <property type="match status" value="1"/>
</dbReference>
<keyword evidence="9 10" id="KW-0807">Transducer</keyword>
<feature type="transmembrane region" description="Helical" evidence="10">
    <location>
        <begin position="354"/>
        <end position="380"/>
    </location>
</feature>
<dbReference type="GO" id="GO:0005886">
    <property type="term" value="C:plasma membrane"/>
    <property type="evidence" value="ECO:0007669"/>
    <property type="project" value="UniProtKB-SubCell"/>
</dbReference>
<evidence type="ECO:0000256" key="6">
    <source>
        <dbReference type="ARBA" id="ARBA00022989"/>
    </source>
</evidence>
<dbReference type="GO" id="GO:0004984">
    <property type="term" value="F:olfactory receptor activity"/>
    <property type="evidence" value="ECO:0007669"/>
    <property type="project" value="InterPro"/>
</dbReference>
<evidence type="ECO:0000256" key="3">
    <source>
        <dbReference type="ARBA" id="ARBA00022606"/>
    </source>
</evidence>
<organism evidence="11">
    <name type="scientific">Colaphellus bowringi</name>
    <dbReference type="NCBI Taxonomy" id="561076"/>
    <lineage>
        <taxon>Eukaryota</taxon>
        <taxon>Metazoa</taxon>
        <taxon>Ecdysozoa</taxon>
        <taxon>Arthropoda</taxon>
        <taxon>Hexapoda</taxon>
        <taxon>Insecta</taxon>
        <taxon>Pterygota</taxon>
        <taxon>Neoptera</taxon>
        <taxon>Endopterygota</taxon>
        <taxon>Coleoptera</taxon>
        <taxon>Polyphaga</taxon>
        <taxon>Cucujiformia</taxon>
        <taxon>Chrysomeloidea</taxon>
        <taxon>Chrysomelidae</taxon>
        <taxon>Chrysomelinae</taxon>
        <taxon>Chrysomelini</taxon>
        <taxon>Colaphellus</taxon>
    </lineage>
</organism>
<evidence type="ECO:0000256" key="2">
    <source>
        <dbReference type="ARBA" id="ARBA00022475"/>
    </source>
</evidence>
<evidence type="ECO:0000256" key="9">
    <source>
        <dbReference type="ARBA" id="ARBA00023224"/>
    </source>
</evidence>
<keyword evidence="4 10" id="KW-0812">Transmembrane</keyword>
<dbReference type="InterPro" id="IPR004117">
    <property type="entry name" value="7tm6_olfct_rcpt"/>
</dbReference>
<proteinExistence type="evidence at transcript level"/>
<keyword evidence="7 10" id="KW-0472">Membrane</keyword>
<evidence type="ECO:0000256" key="10">
    <source>
        <dbReference type="RuleBase" id="RU351113"/>
    </source>
</evidence>
<evidence type="ECO:0000256" key="1">
    <source>
        <dbReference type="ARBA" id="ARBA00004651"/>
    </source>
</evidence>
<keyword evidence="6 10" id="KW-1133">Transmembrane helix</keyword>
<feature type="transmembrane region" description="Helical" evidence="10">
    <location>
        <begin position="291"/>
        <end position="310"/>
    </location>
</feature>
<evidence type="ECO:0000256" key="4">
    <source>
        <dbReference type="ARBA" id="ARBA00022692"/>
    </source>
</evidence>
<dbReference type="AlphaFoldDB" id="A0A0S3J2Q3"/>
<feature type="transmembrane region" description="Helical" evidence="10">
    <location>
        <begin position="38"/>
        <end position="62"/>
    </location>
</feature>